<evidence type="ECO:0000256" key="4">
    <source>
        <dbReference type="ARBA" id="ARBA00022670"/>
    </source>
</evidence>
<evidence type="ECO:0000256" key="12">
    <source>
        <dbReference type="HAMAP-Rule" id="MF_00188"/>
    </source>
</evidence>
<feature type="transmembrane region" description="Helical" evidence="12">
    <location>
        <begin position="30"/>
        <end position="46"/>
    </location>
</feature>
<evidence type="ECO:0000256" key="5">
    <source>
        <dbReference type="ARBA" id="ARBA00022692"/>
    </source>
</evidence>
<feature type="transmembrane region" description="Helical" evidence="12">
    <location>
        <begin position="141"/>
        <end position="163"/>
    </location>
</feature>
<comment type="cofactor">
    <cofactor evidence="12">
        <name>Zn(2+)</name>
        <dbReference type="ChEBI" id="CHEBI:29105"/>
    </cofactor>
    <text evidence="12">Binds 1 zinc ion per subunit.</text>
</comment>
<keyword evidence="3 12" id="KW-1003">Cell membrane</keyword>
<keyword evidence="6 12" id="KW-0479">Metal-binding</keyword>
<keyword evidence="15" id="KW-1185">Reference proteome</keyword>
<dbReference type="InterPro" id="IPR050083">
    <property type="entry name" value="HtpX_protease"/>
</dbReference>
<dbReference type="AlphaFoldDB" id="A0A318TKU4"/>
<keyword evidence="5 12" id="KW-0812">Transmembrane</keyword>
<protein>
    <recommendedName>
        <fullName evidence="12">Protease HtpX homolog</fullName>
        <ecNumber evidence="12">3.4.24.-</ecNumber>
    </recommendedName>
</protein>
<comment type="caution">
    <text evidence="14">The sequence shown here is derived from an EMBL/GenBank/DDBJ whole genome shotgun (WGS) entry which is preliminary data.</text>
</comment>
<dbReference type="NCBIfam" id="NF002826">
    <property type="entry name" value="PRK03001.1"/>
    <property type="match status" value="1"/>
</dbReference>
<keyword evidence="7 12" id="KW-0378">Hydrolase</keyword>
<keyword evidence="4 12" id="KW-0645">Protease</keyword>
<evidence type="ECO:0000256" key="3">
    <source>
        <dbReference type="ARBA" id="ARBA00022475"/>
    </source>
</evidence>
<dbReference type="CDD" id="cd07336">
    <property type="entry name" value="M48B_HtpX_like"/>
    <property type="match status" value="1"/>
</dbReference>
<evidence type="ECO:0000256" key="2">
    <source>
        <dbReference type="ARBA" id="ARBA00009779"/>
    </source>
</evidence>
<evidence type="ECO:0000256" key="6">
    <source>
        <dbReference type="ARBA" id="ARBA00022723"/>
    </source>
</evidence>
<dbReference type="InterPro" id="IPR001915">
    <property type="entry name" value="Peptidase_M48"/>
</dbReference>
<evidence type="ECO:0000256" key="11">
    <source>
        <dbReference type="ARBA" id="ARBA00023136"/>
    </source>
</evidence>
<evidence type="ECO:0000256" key="8">
    <source>
        <dbReference type="ARBA" id="ARBA00022833"/>
    </source>
</evidence>
<keyword evidence="8 12" id="KW-0862">Zinc</keyword>
<feature type="transmembrane region" description="Helical" evidence="12">
    <location>
        <begin position="7"/>
        <end position="24"/>
    </location>
</feature>
<comment type="similarity">
    <text evidence="2 12">Belongs to the peptidase M48B family.</text>
</comment>
<dbReference type="Gene3D" id="3.30.2010.10">
    <property type="entry name" value="Metalloproteases ('zincins'), catalytic domain"/>
    <property type="match status" value="1"/>
</dbReference>
<dbReference type="HAMAP" id="MF_00188">
    <property type="entry name" value="Pept_M48_protease_HtpX"/>
    <property type="match status" value="1"/>
</dbReference>
<dbReference type="GO" id="GO:0006508">
    <property type="term" value="P:proteolysis"/>
    <property type="evidence" value="ECO:0007669"/>
    <property type="project" value="UniProtKB-KW"/>
</dbReference>
<evidence type="ECO:0000313" key="15">
    <source>
        <dbReference type="Proteomes" id="UP000248148"/>
    </source>
</evidence>
<keyword evidence="11 12" id="KW-0472">Membrane</keyword>
<dbReference type="Proteomes" id="UP000248148">
    <property type="component" value="Unassembled WGS sequence"/>
</dbReference>
<keyword evidence="9 12" id="KW-1133">Transmembrane helix</keyword>
<reference evidence="14 15" key="1">
    <citation type="submission" date="2018-06" db="EMBL/GenBank/DDBJ databases">
        <title>Genomic Encyclopedia of Archaeal and Bacterial Type Strains, Phase II (KMG-II): from individual species to whole genera.</title>
        <authorList>
            <person name="Goeker M."/>
        </authorList>
    </citation>
    <scope>NUCLEOTIDE SEQUENCE [LARGE SCALE GENOMIC DNA]</scope>
    <source>
        <strain evidence="14 15">JCM 11668</strain>
    </source>
</reference>
<evidence type="ECO:0000256" key="10">
    <source>
        <dbReference type="ARBA" id="ARBA00023049"/>
    </source>
</evidence>
<dbReference type="OrthoDB" id="15218at2"/>
<feature type="transmembrane region" description="Helical" evidence="12">
    <location>
        <begin position="175"/>
        <end position="196"/>
    </location>
</feature>
<dbReference type="GO" id="GO:0008270">
    <property type="term" value="F:zinc ion binding"/>
    <property type="evidence" value="ECO:0007669"/>
    <property type="project" value="UniProtKB-UniRule"/>
</dbReference>
<feature type="active site" evidence="12">
    <location>
        <position position="131"/>
    </location>
</feature>
<proteinExistence type="inferred from homology"/>
<name>A0A318TKU4_9BRAD</name>
<gene>
    <name evidence="12" type="primary">htpX</name>
    <name evidence="14" type="ORF">BJ122_10393</name>
</gene>
<feature type="binding site" evidence="12">
    <location>
        <position position="130"/>
    </location>
    <ligand>
        <name>Zn(2+)</name>
        <dbReference type="ChEBI" id="CHEBI:29105"/>
        <note>catalytic</note>
    </ligand>
</feature>
<dbReference type="RefSeq" id="WP_110779848.1">
    <property type="nucleotide sequence ID" value="NZ_QJTI01000003.1"/>
</dbReference>
<dbReference type="PANTHER" id="PTHR43221">
    <property type="entry name" value="PROTEASE HTPX"/>
    <property type="match status" value="1"/>
</dbReference>
<feature type="binding site" evidence="12">
    <location>
        <position position="205"/>
    </location>
    <ligand>
        <name>Zn(2+)</name>
        <dbReference type="ChEBI" id="CHEBI:29105"/>
        <note>catalytic</note>
    </ligand>
</feature>
<organism evidence="14 15">
    <name type="scientific">Rhodopseudomonas faecalis</name>
    <dbReference type="NCBI Taxonomy" id="99655"/>
    <lineage>
        <taxon>Bacteria</taxon>
        <taxon>Pseudomonadati</taxon>
        <taxon>Pseudomonadota</taxon>
        <taxon>Alphaproteobacteria</taxon>
        <taxon>Hyphomicrobiales</taxon>
        <taxon>Nitrobacteraceae</taxon>
        <taxon>Rhodopseudomonas</taxon>
    </lineage>
</organism>
<dbReference type="NCBIfam" id="NF002363">
    <property type="entry name" value="PRK01345.1"/>
    <property type="match status" value="1"/>
</dbReference>
<evidence type="ECO:0000313" key="14">
    <source>
        <dbReference type="EMBL" id="PYF04440.1"/>
    </source>
</evidence>
<dbReference type="InterPro" id="IPR022919">
    <property type="entry name" value="Pept_M48_protease_HtpX"/>
</dbReference>
<dbReference type="EC" id="3.4.24.-" evidence="12"/>
<keyword evidence="10 12" id="KW-0482">Metalloprotease</keyword>
<feature type="domain" description="Peptidase M48" evidence="13">
    <location>
        <begin position="66"/>
        <end position="281"/>
    </location>
</feature>
<dbReference type="GO" id="GO:0005886">
    <property type="term" value="C:plasma membrane"/>
    <property type="evidence" value="ECO:0007669"/>
    <property type="project" value="UniProtKB-SubCell"/>
</dbReference>
<feature type="binding site" evidence="12">
    <location>
        <position position="134"/>
    </location>
    <ligand>
        <name>Zn(2+)</name>
        <dbReference type="ChEBI" id="CHEBI:29105"/>
        <note>catalytic</note>
    </ligand>
</feature>
<evidence type="ECO:0000259" key="13">
    <source>
        <dbReference type="Pfam" id="PF01435"/>
    </source>
</evidence>
<evidence type="ECO:0000256" key="9">
    <source>
        <dbReference type="ARBA" id="ARBA00022989"/>
    </source>
</evidence>
<dbReference type="PANTHER" id="PTHR43221:SF1">
    <property type="entry name" value="PROTEASE HTPX"/>
    <property type="match status" value="1"/>
</dbReference>
<evidence type="ECO:0000256" key="1">
    <source>
        <dbReference type="ARBA" id="ARBA00004651"/>
    </source>
</evidence>
<comment type="subcellular location">
    <subcellularLocation>
        <location evidence="1 12">Cell membrane</location>
        <topology evidence="1 12">Multi-pass membrane protein</topology>
    </subcellularLocation>
</comment>
<keyword evidence="14" id="KW-0346">Stress response</keyword>
<accession>A0A318TKU4</accession>
<dbReference type="Pfam" id="PF01435">
    <property type="entry name" value="Peptidase_M48"/>
    <property type="match status" value="1"/>
</dbReference>
<evidence type="ECO:0000256" key="7">
    <source>
        <dbReference type="ARBA" id="ARBA00022801"/>
    </source>
</evidence>
<dbReference type="EMBL" id="QJTI01000003">
    <property type="protein sequence ID" value="PYF04440.1"/>
    <property type="molecule type" value="Genomic_DNA"/>
</dbReference>
<dbReference type="GO" id="GO:0004222">
    <property type="term" value="F:metalloendopeptidase activity"/>
    <property type="evidence" value="ECO:0007669"/>
    <property type="project" value="UniProtKB-UniRule"/>
</dbReference>
<sequence>MSYFKTAILLAGMTALFMGVGYLIGGSSGALIALAVAAATNVFAYWNSDKMVLSMYGAQEVDARSAPDLVRMVADLAGNAQLPMPKVYIMDNPQPNAFATGRNPENAAVAVTTGLMQSLSREELAGVIAHELAHVKNHDTLLMTITATIAGAISMLAQFGMFFGGGNREGENNNGGLGIIGSILMMILAPFAAMLVQMAISRSREYAADDLGARICGQPAWLASALAKIENAAHQVPNYEAERAPATAHMFIINPLTGQGMDNLFATHPSTQNRIAALQQLAAKLGIRPPQPAAAPARRGLWGGRGPWG</sequence>